<proteinExistence type="predicted"/>
<keyword evidence="1" id="KW-0614">Plasmid</keyword>
<name>A0A0H5Q4G2_9ZZZZ</name>
<geneLocation type="plasmid" evidence="1">
    <name>pRGFK1329</name>
</geneLocation>
<protein>
    <submittedName>
        <fullName evidence="1">Uncharacterized protein</fullName>
    </submittedName>
</protein>
<reference evidence="1" key="2">
    <citation type="submission" date="2015-07" db="EMBL/GenBank/DDBJ databases">
        <title>Plasmids, circular viruses and viroids from rat gut.</title>
        <authorList>
            <person name="Jorgensen T.J."/>
            <person name="Hansen M.A."/>
            <person name="Xu Z."/>
            <person name="Tabak M.A."/>
            <person name="Sorensen S.J."/>
            <person name="Hansen L.H."/>
        </authorList>
    </citation>
    <scope>NUCLEOTIDE SEQUENCE</scope>
    <source>
        <plasmid evidence="1">pRGFK1329</plasmid>
    </source>
</reference>
<reference evidence="1" key="1">
    <citation type="submission" date="2015-06" db="EMBL/GenBank/DDBJ databases">
        <authorList>
            <person name="Joergensen T."/>
        </authorList>
    </citation>
    <scope>NUCLEOTIDE SEQUENCE</scope>
    <source>
        <plasmid evidence="1">pRGFK1329</plasmid>
    </source>
</reference>
<sequence length="193" mass="22955">MKYKDKVLNAIKSRKDLEPVKISLRKLLASGNMENYLNLCADRLAEELKIDGEDTAFNFADFPDILFTSDGFFDCRRVLESYLPFDMLADTWQLLIEAERENEEVNRMAADFRKLKLRDLLKYYIKWQSQETKDDSEQEAKRLVCQWIAAELWSRSFFSGIWRKVREALLQLYVSWKYKGLFDIMRTAAEKYN</sequence>
<dbReference type="EMBL" id="LN853895">
    <property type="protein sequence ID" value="CRY96931.1"/>
    <property type="molecule type" value="Genomic_DNA"/>
</dbReference>
<organism evidence="1">
    <name type="scientific">uncultured prokaryote</name>
    <dbReference type="NCBI Taxonomy" id="198431"/>
    <lineage>
        <taxon>unclassified sequences</taxon>
        <taxon>environmental samples</taxon>
    </lineage>
</organism>
<dbReference type="AlphaFoldDB" id="A0A0H5Q4G2"/>
<accession>A0A0H5Q4G2</accession>
<evidence type="ECO:0000313" key="1">
    <source>
        <dbReference type="EMBL" id="CRY96931.1"/>
    </source>
</evidence>